<keyword evidence="1" id="KW-0805">Transcription regulation</keyword>
<evidence type="ECO:0000256" key="2">
    <source>
        <dbReference type="ARBA" id="ARBA00023125"/>
    </source>
</evidence>
<dbReference type="PRINTS" id="PR00036">
    <property type="entry name" value="HTHLACI"/>
</dbReference>
<evidence type="ECO:0000259" key="4">
    <source>
        <dbReference type="PROSITE" id="PS50932"/>
    </source>
</evidence>
<dbReference type="InterPro" id="IPR010982">
    <property type="entry name" value="Lambda_DNA-bd_dom_sf"/>
</dbReference>
<dbReference type="AlphaFoldDB" id="A0A075FPQ4"/>
<evidence type="ECO:0000256" key="1">
    <source>
        <dbReference type="ARBA" id="ARBA00023015"/>
    </source>
</evidence>
<reference evidence="5" key="1">
    <citation type="journal article" date="2014" name="Genome Biol. Evol.">
        <title>Pangenome evidence for extensive interdomain horizontal transfer affecting lineage core and shell genes in uncultured planktonic thaumarchaeota and euryarchaeota.</title>
        <authorList>
            <person name="Deschamps P."/>
            <person name="Zivanovic Y."/>
            <person name="Moreira D."/>
            <person name="Rodriguez-Valera F."/>
            <person name="Lopez-Garcia P."/>
        </authorList>
    </citation>
    <scope>NUCLEOTIDE SEQUENCE</scope>
</reference>
<dbReference type="Gene3D" id="1.10.260.40">
    <property type="entry name" value="lambda repressor-like DNA-binding domains"/>
    <property type="match status" value="1"/>
</dbReference>
<feature type="domain" description="HTH lacI-type" evidence="4">
    <location>
        <begin position="15"/>
        <end position="69"/>
    </location>
</feature>
<gene>
    <name evidence="5" type="primary">galR</name>
    <name evidence="5" type="synonym">lacI</name>
</gene>
<accession>A0A075FPQ4</accession>
<dbReference type="PANTHER" id="PTHR30146:SF153">
    <property type="entry name" value="LACTOSE OPERON REPRESSOR"/>
    <property type="match status" value="1"/>
</dbReference>
<dbReference type="Pfam" id="PF13377">
    <property type="entry name" value="Peripla_BP_3"/>
    <property type="match status" value="1"/>
</dbReference>
<name>A0A075FPQ4_9ARCH</name>
<dbReference type="GO" id="GO:0000976">
    <property type="term" value="F:transcription cis-regulatory region binding"/>
    <property type="evidence" value="ECO:0007669"/>
    <property type="project" value="TreeGrafter"/>
</dbReference>
<sequence>MEVSAEKQIAMNKRPTINDVAHLAGVSKRTVSRVINGASNVGKATRERIEAVIKETGFAPDKQARGLSTSRSYLIGLIYDNPDALYIDQVQRGVLSICSELGYELVVHPCRYKSEGFIEDCIHFVRRSNIDGVIILPPVSESKLLADTLQSKHINYVRMASVDLDDHKNIVVSDDRAALRDLARYMVSLGHTDIGIISGPQQYYSSKERLEGFLETLQSLNVDVPPSRIVEGKNSFESGIECARHLLIQSPRVKAIFANNDEMAAGVLKVAHEMGIAVPEDLSVAGFDDNLLAARVIPALTTVQRPVGDMAAIAARKIIAHIQGKEVSESETYLVKPHLIIRDSIKKYDLSSELLRRSSFGLIMPPVA</sequence>
<dbReference type="InterPro" id="IPR046335">
    <property type="entry name" value="LacI/GalR-like_sensor"/>
</dbReference>
<organism evidence="5">
    <name type="scientific">uncultured marine thaumarchaeote AD1000_14_F02</name>
    <dbReference type="NCBI Taxonomy" id="1455892"/>
    <lineage>
        <taxon>Archaea</taxon>
        <taxon>Nitrososphaerota</taxon>
        <taxon>environmental samples</taxon>
    </lineage>
</organism>
<dbReference type="SUPFAM" id="SSF53822">
    <property type="entry name" value="Periplasmic binding protein-like I"/>
    <property type="match status" value="1"/>
</dbReference>
<dbReference type="SMART" id="SM00354">
    <property type="entry name" value="HTH_LACI"/>
    <property type="match status" value="1"/>
</dbReference>
<dbReference type="InterPro" id="IPR028082">
    <property type="entry name" value="Peripla_BP_I"/>
</dbReference>
<dbReference type="PANTHER" id="PTHR30146">
    <property type="entry name" value="LACI-RELATED TRANSCRIPTIONAL REPRESSOR"/>
    <property type="match status" value="1"/>
</dbReference>
<keyword evidence="3" id="KW-0804">Transcription</keyword>
<dbReference type="PROSITE" id="PS00356">
    <property type="entry name" value="HTH_LACI_1"/>
    <property type="match status" value="1"/>
</dbReference>
<dbReference type="PROSITE" id="PS50932">
    <property type="entry name" value="HTH_LACI_2"/>
    <property type="match status" value="1"/>
</dbReference>
<evidence type="ECO:0000256" key="3">
    <source>
        <dbReference type="ARBA" id="ARBA00023163"/>
    </source>
</evidence>
<dbReference type="Gene3D" id="3.40.50.2300">
    <property type="match status" value="2"/>
</dbReference>
<protein>
    <submittedName>
        <fullName evidence="5">Transcriptional regulator LacI family (LacI, galR)</fullName>
    </submittedName>
</protein>
<dbReference type="EMBL" id="KF900345">
    <property type="protein sequence ID" value="AIE91677.1"/>
    <property type="molecule type" value="Genomic_DNA"/>
</dbReference>
<dbReference type="SUPFAM" id="SSF47413">
    <property type="entry name" value="lambda repressor-like DNA-binding domains"/>
    <property type="match status" value="1"/>
</dbReference>
<dbReference type="InterPro" id="IPR000843">
    <property type="entry name" value="HTH_LacI"/>
</dbReference>
<dbReference type="GO" id="GO:0003700">
    <property type="term" value="F:DNA-binding transcription factor activity"/>
    <property type="evidence" value="ECO:0007669"/>
    <property type="project" value="TreeGrafter"/>
</dbReference>
<dbReference type="CDD" id="cd01392">
    <property type="entry name" value="HTH_LacI"/>
    <property type="match status" value="1"/>
</dbReference>
<evidence type="ECO:0000313" key="5">
    <source>
        <dbReference type="EMBL" id="AIE91677.1"/>
    </source>
</evidence>
<dbReference type="CDD" id="cd01545">
    <property type="entry name" value="PBP1_SalR"/>
    <property type="match status" value="1"/>
</dbReference>
<proteinExistence type="predicted"/>
<keyword evidence="2" id="KW-0238">DNA-binding</keyword>
<dbReference type="Pfam" id="PF00356">
    <property type="entry name" value="LacI"/>
    <property type="match status" value="1"/>
</dbReference>